<accession>A0AAV3RLJ7</accession>
<organism evidence="1 2">
    <name type="scientific">Lithospermum erythrorhizon</name>
    <name type="common">Purple gromwell</name>
    <name type="synonym">Lithospermum officinale var. erythrorhizon</name>
    <dbReference type="NCBI Taxonomy" id="34254"/>
    <lineage>
        <taxon>Eukaryota</taxon>
        <taxon>Viridiplantae</taxon>
        <taxon>Streptophyta</taxon>
        <taxon>Embryophyta</taxon>
        <taxon>Tracheophyta</taxon>
        <taxon>Spermatophyta</taxon>
        <taxon>Magnoliopsida</taxon>
        <taxon>eudicotyledons</taxon>
        <taxon>Gunneridae</taxon>
        <taxon>Pentapetalae</taxon>
        <taxon>asterids</taxon>
        <taxon>lamiids</taxon>
        <taxon>Boraginales</taxon>
        <taxon>Boraginaceae</taxon>
        <taxon>Boraginoideae</taxon>
        <taxon>Lithospermeae</taxon>
        <taxon>Lithospermum</taxon>
    </lineage>
</organism>
<proteinExistence type="predicted"/>
<dbReference type="Proteomes" id="UP001454036">
    <property type="component" value="Unassembled WGS sequence"/>
</dbReference>
<evidence type="ECO:0000313" key="2">
    <source>
        <dbReference type="Proteomes" id="UP001454036"/>
    </source>
</evidence>
<dbReference type="AlphaFoldDB" id="A0AAV3RLJ7"/>
<name>A0AAV3RLJ7_LITER</name>
<reference evidence="1 2" key="1">
    <citation type="submission" date="2024-01" db="EMBL/GenBank/DDBJ databases">
        <title>The complete chloroplast genome sequence of Lithospermum erythrorhizon: insights into the phylogenetic relationship among Boraginaceae species and the maternal lineages of purple gromwells.</title>
        <authorList>
            <person name="Okada T."/>
            <person name="Watanabe K."/>
        </authorList>
    </citation>
    <scope>NUCLEOTIDE SEQUENCE [LARGE SCALE GENOMIC DNA]</scope>
</reference>
<evidence type="ECO:0000313" key="1">
    <source>
        <dbReference type="EMBL" id="GAA0175167.1"/>
    </source>
</evidence>
<dbReference type="EMBL" id="BAABME010009441">
    <property type="protein sequence ID" value="GAA0175167.1"/>
    <property type="molecule type" value="Genomic_DNA"/>
</dbReference>
<protein>
    <submittedName>
        <fullName evidence="1">Uncharacterized protein</fullName>
    </submittedName>
</protein>
<sequence>MTNDGITGATLKLADMIGELIGKSHTAWPTKDQHQASSLSLRYVILQKAAIENLVPTLNNTNVSETLGKVLYVLGYDQELNIGKVIFDQIMDHSKTGAKLKPIGFPSLINIQMC</sequence>
<comment type="caution">
    <text evidence="1">The sequence shown here is derived from an EMBL/GenBank/DDBJ whole genome shotgun (WGS) entry which is preliminary data.</text>
</comment>
<keyword evidence="2" id="KW-1185">Reference proteome</keyword>
<gene>
    <name evidence="1" type="ORF">LIER_28401</name>
</gene>